<keyword evidence="1" id="KW-0812">Transmembrane</keyword>
<evidence type="ECO:0000256" key="1">
    <source>
        <dbReference type="SAM" id="Phobius"/>
    </source>
</evidence>
<gene>
    <name evidence="2" type="ORF">C7M84_023791</name>
</gene>
<evidence type="ECO:0000313" key="2">
    <source>
        <dbReference type="EMBL" id="ROT83034.1"/>
    </source>
</evidence>
<proteinExistence type="predicted"/>
<keyword evidence="1" id="KW-0472">Membrane</keyword>
<dbReference type="Proteomes" id="UP000283509">
    <property type="component" value="Unassembled WGS sequence"/>
</dbReference>
<sequence>MARKRSRRLSRRLHHLQLLYKTNPLLVRRCSPRRLGHISKFYALVRMRSLWRLCERRFLLDTMRYLLSACVAWCLLSLSAGGLVFPFNWLVHSTAPLFNPPAPLPALLGVVPLTGGQILPSIIVSLLAMKGAFIIGYLIYEAADYKDVKEFRFPRSVSDHETLLMSTVSQLDQNNCILKLLCQLQTKTAETRTPQENVIVDLFSYHLDAFAHVANASVFSPVHEVESNALDVGMCDSYFSKCPFAEEHLRALLQYVWSCGPPTL</sequence>
<name>A0A423U2X7_PENVA</name>
<protein>
    <submittedName>
        <fullName evidence="2">Uncharacterized protein</fullName>
    </submittedName>
</protein>
<feature type="transmembrane region" description="Helical" evidence="1">
    <location>
        <begin position="118"/>
        <end position="140"/>
    </location>
</feature>
<organism evidence="2 3">
    <name type="scientific">Penaeus vannamei</name>
    <name type="common">Whiteleg shrimp</name>
    <name type="synonym">Litopenaeus vannamei</name>
    <dbReference type="NCBI Taxonomy" id="6689"/>
    <lineage>
        <taxon>Eukaryota</taxon>
        <taxon>Metazoa</taxon>
        <taxon>Ecdysozoa</taxon>
        <taxon>Arthropoda</taxon>
        <taxon>Crustacea</taxon>
        <taxon>Multicrustacea</taxon>
        <taxon>Malacostraca</taxon>
        <taxon>Eumalacostraca</taxon>
        <taxon>Eucarida</taxon>
        <taxon>Decapoda</taxon>
        <taxon>Dendrobranchiata</taxon>
        <taxon>Penaeoidea</taxon>
        <taxon>Penaeidae</taxon>
        <taxon>Penaeus</taxon>
    </lineage>
</organism>
<evidence type="ECO:0000313" key="3">
    <source>
        <dbReference type="Proteomes" id="UP000283509"/>
    </source>
</evidence>
<dbReference type="AlphaFoldDB" id="A0A423U2X7"/>
<reference evidence="2 3" key="1">
    <citation type="submission" date="2018-04" db="EMBL/GenBank/DDBJ databases">
        <authorList>
            <person name="Zhang X."/>
            <person name="Yuan J."/>
            <person name="Li F."/>
            <person name="Xiang J."/>
        </authorList>
    </citation>
    <scope>NUCLEOTIDE SEQUENCE [LARGE SCALE GENOMIC DNA]</scope>
    <source>
        <tissue evidence="2">Muscle</tissue>
    </source>
</reference>
<keyword evidence="1" id="KW-1133">Transmembrane helix</keyword>
<reference evidence="2 3" key="2">
    <citation type="submission" date="2019-01" db="EMBL/GenBank/DDBJ databases">
        <title>The decoding of complex shrimp genome reveals the adaptation for benthos swimmer, frequently molting mechanism and breeding impact on genome.</title>
        <authorList>
            <person name="Sun Y."/>
            <person name="Gao Y."/>
            <person name="Yu Y."/>
        </authorList>
    </citation>
    <scope>NUCLEOTIDE SEQUENCE [LARGE SCALE GENOMIC DNA]</scope>
    <source>
        <tissue evidence="2">Muscle</tissue>
    </source>
</reference>
<dbReference type="EMBL" id="QCYY01000749">
    <property type="protein sequence ID" value="ROT83034.1"/>
    <property type="molecule type" value="Genomic_DNA"/>
</dbReference>
<feature type="transmembrane region" description="Helical" evidence="1">
    <location>
        <begin position="65"/>
        <end position="91"/>
    </location>
</feature>
<dbReference type="OrthoDB" id="6349016at2759"/>
<comment type="caution">
    <text evidence="2">The sequence shown here is derived from an EMBL/GenBank/DDBJ whole genome shotgun (WGS) entry which is preliminary data.</text>
</comment>
<accession>A0A423U2X7</accession>
<keyword evidence="3" id="KW-1185">Reference proteome</keyword>